<dbReference type="RefSeq" id="WP_210031157.1">
    <property type="nucleotide sequence ID" value="NZ_JAGINU010000001.1"/>
</dbReference>
<keyword evidence="3" id="KW-0804">Transcription</keyword>
<dbReference type="InterPro" id="IPR050109">
    <property type="entry name" value="HTH-type_TetR-like_transc_reg"/>
</dbReference>
<gene>
    <name evidence="7" type="ORF">JOF36_004953</name>
</gene>
<dbReference type="PRINTS" id="PR00455">
    <property type="entry name" value="HTHTETR"/>
</dbReference>
<organism evidence="7 8">
    <name type="scientific">Pseudonocardia parietis</name>
    <dbReference type="NCBI Taxonomy" id="570936"/>
    <lineage>
        <taxon>Bacteria</taxon>
        <taxon>Bacillati</taxon>
        <taxon>Actinomycetota</taxon>
        <taxon>Actinomycetes</taxon>
        <taxon>Pseudonocardiales</taxon>
        <taxon>Pseudonocardiaceae</taxon>
        <taxon>Pseudonocardia</taxon>
    </lineage>
</organism>
<dbReference type="PROSITE" id="PS50977">
    <property type="entry name" value="HTH_TETR_2"/>
    <property type="match status" value="2"/>
</dbReference>
<dbReference type="SUPFAM" id="SSF48498">
    <property type="entry name" value="Tetracyclin repressor-like, C-terminal domain"/>
    <property type="match status" value="1"/>
</dbReference>
<feature type="region of interest" description="Disordered" evidence="5">
    <location>
        <begin position="81"/>
        <end position="104"/>
    </location>
</feature>
<keyword evidence="1" id="KW-0805">Transcription regulation</keyword>
<keyword evidence="2 4" id="KW-0238">DNA-binding</keyword>
<reference evidence="7 8" key="1">
    <citation type="submission" date="2021-03" db="EMBL/GenBank/DDBJ databases">
        <title>Sequencing the genomes of 1000 actinobacteria strains.</title>
        <authorList>
            <person name="Klenk H.-P."/>
        </authorList>
    </citation>
    <scope>NUCLEOTIDE SEQUENCE [LARGE SCALE GENOMIC DNA]</scope>
    <source>
        <strain evidence="7 8">DSM 45256</strain>
    </source>
</reference>
<feature type="region of interest" description="Disordered" evidence="5">
    <location>
        <begin position="238"/>
        <end position="258"/>
    </location>
</feature>
<evidence type="ECO:0000313" key="7">
    <source>
        <dbReference type="EMBL" id="MBP2369257.1"/>
    </source>
</evidence>
<feature type="compositionally biased region" description="Acidic residues" evidence="5">
    <location>
        <begin position="86"/>
        <end position="96"/>
    </location>
</feature>
<feature type="DNA-binding region" description="H-T-H motif" evidence="4">
    <location>
        <begin position="280"/>
        <end position="299"/>
    </location>
</feature>
<feature type="domain" description="HTH tetR-type" evidence="6">
    <location>
        <begin position="13"/>
        <end position="73"/>
    </location>
</feature>
<sequence>MRRKTSRTHARGEESRQRILYAALEIAVRRGYDGTTIGAVSAATGLPASSLYWHFENKDQLLAAALDLSYRRWRHIAPSWNREAPDGSDDSDDDSDGSGAVAPPRSEQIEAQLRQAATGFARQPGFWRFGLMLALEQRPVEPAARTRFLQIRTEVVARIGAWWEGALAAEFPAAGLPDVSPEVPRQLAQLTLAAMDGLFIAGQGRTDLDTDAVVRRLAAGLDGAAVRLTSGSCAPVEGPVPAPRARPPGAVPPAAGATSRERVLRAAAEIAAERGYEGATISRVCARAGLPPTSVYWAFDDKDELLAAAVEHSFEEWLAERPAWPVPPADGSWPDALRAHLGQTLRSLSGSPNFLRIGLLLLLQLRETTPEARAVFLRIRRSLDERVAGWFGEALGETVTAEQPELPRRLATLLMAFSDGLFLSHQLDGVVWHPDLFADLLVTAFESASRSTVGTTSA</sequence>
<evidence type="ECO:0000259" key="6">
    <source>
        <dbReference type="PROSITE" id="PS50977"/>
    </source>
</evidence>
<feature type="compositionally biased region" description="Pro residues" evidence="5">
    <location>
        <begin position="238"/>
        <end position="251"/>
    </location>
</feature>
<accession>A0ABS4VZB1</accession>
<evidence type="ECO:0000256" key="1">
    <source>
        <dbReference type="ARBA" id="ARBA00023015"/>
    </source>
</evidence>
<dbReference type="PANTHER" id="PTHR30055:SF234">
    <property type="entry name" value="HTH-TYPE TRANSCRIPTIONAL REGULATOR BETI"/>
    <property type="match status" value="1"/>
</dbReference>
<name>A0ABS4VZB1_9PSEU</name>
<comment type="caution">
    <text evidence="7">The sequence shown here is derived from an EMBL/GenBank/DDBJ whole genome shotgun (WGS) entry which is preliminary data.</text>
</comment>
<evidence type="ECO:0000256" key="4">
    <source>
        <dbReference type="PROSITE-ProRule" id="PRU00335"/>
    </source>
</evidence>
<evidence type="ECO:0000256" key="2">
    <source>
        <dbReference type="ARBA" id="ARBA00023125"/>
    </source>
</evidence>
<protein>
    <submittedName>
        <fullName evidence="7">AcrR family transcriptional regulator</fullName>
    </submittedName>
</protein>
<dbReference type="InterPro" id="IPR001647">
    <property type="entry name" value="HTH_TetR"/>
</dbReference>
<proteinExistence type="predicted"/>
<dbReference type="SUPFAM" id="SSF46689">
    <property type="entry name" value="Homeodomain-like"/>
    <property type="match status" value="2"/>
</dbReference>
<dbReference type="Gene3D" id="1.10.357.10">
    <property type="entry name" value="Tetracycline Repressor, domain 2"/>
    <property type="match status" value="2"/>
</dbReference>
<evidence type="ECO:0000256" key="3">
    <source>
        <dbReference type="ARBA" id="ARBA00023163"/>
    </source>
</evidence>
<dbReference type="InterPro" id="IPR009057">
    <property type="entry name" value="Homeodomain-like_sf"/>
</dbReference>
<dbReference type="EMBL" id="JAGINU010000001">
    <property type="protein sequence ID" value="MBP2369257.1"/>
    <property type="molecule type" value="Genomic_DNA"/>
</dbReference>
<dbReference type="PANTHER" id="PTHR30055">
    <property type="entry name" value="HTH-TYPE TRANSCRIPTIONAL REGULATOR RUTR"/>
    <property type="match status" value="1"/>
</dbReference>
<dbReference type="InterPro" id="IPR036271">
    <property type="entry name" value="Tet_transcr_reg_TetR-rel_C_sf"/>
</dbReference>
<evidence type="ECO:0000313" key="8">
    <source>
        <dbReference type="Proteomes" id="UP001519295"/>
    </source>
</evidence>
<feature type="DNA-binding region" description="H-T-H motif" evidence="4">
    <location>
        <begin position="36"/>
        <end position="55"/>
    </location>
</feature>
<dbReference type="Proteomes" id="UP001519295">
    <property type="component" value="Unassembled WGS sequence"/>
</dbReference>
<feature type="domain" description="HTH tetR-type" evidence="6">
    <location>
        <begin position="257"/>
        <end position="317"/>
    </location>
</feature>
<evidence type="ECO:0000256" key="5">
    <source>
        <dbReference type="SAM" id="MobiDB-lite"/>
    </source>
</evidence>
<dbReference type="Pfam" id="PF00440">
    <property type="entry name" value="TetR_N"/>
    <property type="match status" value="2"/>
</dbReference>
<keyword evidence="8" id="KW-1185">Reference proteome</keyword>